<evidence type="ECO:0000256" key="2">
    <source>
        <dbReference type="ARBA" id="ARBA00013061"/>
    </source>
</evidence>
<evidence type="ECO:0000313" key="9">
    <source>
        <dbReference type="Proteomes" id="UP000176349"/>
    </source>
</evidence>
<feature type="non-terminal residue" evidence="8">
    <location>
        <position position="1"/>
    </location>
</feature>
<comment type="caution">
    <text evidence="8">The sequence shown here is derived from an EMBL/GenBank/DDBJ whole genome shotgun (WGS) entry which is preliminary data.</text>
</comment>
<gene>
    <name evidence="8" type="ORF">A2128_00950</name>
</gene>
<dbReference type="Proteomes" id="UP000176349">
    <property type="component" value="Unassembled WGS sequence"/>
</dbReference>
<name>A0A1G2C896_9BACT</name>
<accession>A0A1G2C896</accession>
<reference evidence="8 9" key="1">
    <citation type="journal article" date="2016" name="Nat. Commun.">
        <title>Thousands of microbial genomes shed light on interconnected biogeochemical processes in an aquifer system.</title>
        <authorList>
            <person name="Anantharaman K."/>
            <person name="Brown C.T."/>
            <person name="Hug L.A."/>
            <person name="Sharon I."/>
            <person name="Castelle C.J."/>
            <person name="Probst A.J."/>
            <person name="Thomas B.C."/>
            <person name="Singh A."/>
            <person name="Wilkins M.J."/>
            <person name="Karaoz U."/>
            <person name="Brodie E.L."/>
            <person name="Williams K.H."/>
            <person name="Hubbard S.S."/>
            <person name="Banfield J.F."/>
        </authorList>
    </citation>
    <scope>NUCLEOTIDE SEQUENCE [LARGE SCALE GENOMIC DNA]</scope>
</reference>
<dbReference type="PANTHER" id="PTHR11406:SF23">
    <property type="entry name" value="PHOSPHOGLYCERATE KINASE 1, CHLOROPLASTIC-RELATED"/>
    <property type="match status" value="1"/>
</dbReference>
<protein>
    <recommendedName>
        <fullName evidence="2 7">Phosphoglycerate kinase</fullName>
        <ecNumber evidence="2 7">2.7.2.3</ecNumber>
    </recommendedName>
</protein>
<dbReference type="SUPFAM" id="SSF53748">
    <property type="entry name" value="Phosphoglycerate kinase"/>
    <property type="match status" value="1"/>
</dbReference>
<dbReference type="GO" id="GO:0005829">
    <property type="term" value="C:cytosol"/>
    <property type="evidence" value="ECO:0007669"/>
    <property type="project" value="TreeGrafter"/>
</dbReference>
<dbReference type="AlphaFoldDB" id="A0A1G2C896"/>
<evidence type="ECO:0000256" key="4">
    <source>
        <dbReference type="ARBA" id="ARBA00022741"/>
    </source>
</evidence>
<evidence type="ECO:0000256" key="7">
    <source>
        <dbReference type="RuleBase" id="RU000532"/>
    </source>
</evidence>
<dbReference type="PRINTS" id="PR00477">
    <property type="entry name" value="PHGLYCKINASE"/>
</dbReference>
<dbReference type="EMBL" id="MHKV01000010">
    <property type="protein sequence ID" value="OGY97446.1"/>
    <property type="molecule type" value="Genomic_DNA"/>
</dbReference>
<dbReference type="EC" id="2.7.2.3" evidence="2 7"/>
<dbReference type="Gene3D" id="3.40.50.1260">
    <property type="entry name" value="Phosphoglycerate kinase, N-terminal domain"/>
    <property type="match status" value="2"/>
</dbReference>
<dbReference type="GO" id="GO:0004618">
    <property type="term" value="F:phosphoglycerate kinase activity"/>
    <property type="evidence" value="ECO:0007669"/>
    <property type="project" value="UniProtKB-EC"/>
</dbReference>
<dbReference type="GO" id="GO:0043531">
    <property type="term" value="F:ADP binding"/>
    <property type="evidence" value="ECO:0007669"/>
    <property type="project" value="TreeGrafter"/>
</dbReference>
<dbReference type="InterPro" id="IPR015824">
    <property type="entry name" value="Phosphoglycerate_kinase_N"/>
</dbReference>
<dbReference type="InterPro" id="IPR036043">
    <property type="entry name" value="Phosphoglycerate_kinase_sf"/>
</dbReference>
<keyword evidence="4" id="KW-0547">Nucleotide-binding</keyword>
<dbReference type="GO" id="GO:0006094">
    <property type="term" value="P:gluconeogenesis"/>
    <property type="evidence" value="ECO:0007669"/>
    <property type="project" value="TreeGrafter"/>
</dbReference>
<comment type="catalytic activity">
    <reaction evidence="1 7">
        <text>(2R)-3-phosphoglycerate + ATP = (2R)-3-phospho-glyceroyl phosphate + ADP</text>
        <dbReference type="Rhea" id="RHEA:14801"/>
        <dbReference type="ChEBI" id="CHEBI:30616"/>
        <dbReference type="ChEBI" id="CHEBI:57604"/>
        <dbReference type="ChEBI" id="CHEBI:58272"/>
        <dbReference type="ChEBI" id="CHEBI:456216"/>
        <dbReference type="EC" id="2.7.2.3"/>
    </reaction>
</comment>
<evidence type="ECO:0000256" key="5">
    <source>
        <dbReference type="ARBA" id="ARBA00022777"/>
    </source>
</evidence>
<feature type="non-terminal residue" evidence="8">
    <location>
        <position position="112"/>
    </location>
</feature>
<sequence>NASVAAVTRFLPSHGGLSLKEELRNLSRVMRRPRRPLVMIFGGAKISDKLGIFIRFRRAADRFLVGGALANTLLALRGMDMRESLVEKKLPKKVRAILGYRNVLVPEDVVWH</sequence>
<dbReference type="PANTHER" id="PTHR11406">
    <property type="entry name" value="PHOSPHOGLYCERATE KINASE"/>
    <property type="match status" value="1"/>
</dbReference>
<keyword evidence="3 7" id="KW-0808">Transferase</keyword>
<proteinExistence type="inferred from homology"/>
<keyword evidence="6" id="KW-0067">ATP-binding</keyword>
<comment type="similarity">
    <text evidence="7">Belongs to the phosphoglycerate kinase family.</text>
</comment>
<keyword evidence="5 7" id="KW-0418">Kinase</keyword>
<evidence type="ECO:0000313" key="8">
    <source>
        <dbReference type="EMBL" id="OGY97446.1"/>
    </source>
</evidence>
<evidence type="ECO:0000256" key="6">
    <source>
        <dbReference type="ARBA" id="ARBA00022840"/>
    </source>
</evidence>
<dbReference type="GO" id="GO:0006096">
    <property type="term" value="P:glycolytic process"/>
    <property type="evidence" value="ECO:0007669"/>
    <property type="project" value="InterPro"/>
</dbReference>
<dbReference type="InterPro" id="IPR001576">
    <property type="entry name" value="Phosphoglycerate_kinase"/>
</dbReference>
<organism evidence="8 9">
    <name type="scientific">Candidatus Liptonbacteria bacterium GWC1_60_9</name>
    <dbReference type="NCBI Taxonomy" id="1798645"/>
    <lineage>
        <taxon>Bacteria</taxon>
        <taxon>Candidatus Liptoniibacteriota</taxon>
    </lineage>
</organism>
<dbReference type="GO" id="GO:0005524">
    <property type="term" value="F:ATP binding"/>
    <property type="evidence" value="ECO:0007669"/>
    <property type="project" value="UniProtKB-KW"/>
</dbReference>
<dbReference type="Pfam" id="PF00162">
    <property type="entry name" value="PGK"/>
    <property type="match status" value="1"/>
</dbReference>
<evidence type="ECO:0000256" key="3">
    <source>
        <dbReference type="ARBA" id="ARBA00022679"/>
    </source>
</evidence>
<evidence type="ECO:0000256" key="1">
    <source>
        <dbReference type="ARBA" id="ARBA00000642"/>
    </source>
</evidence>